<evidence type="ECO:0000256" key="6">
    <source>
        <dbReference type="ARBA" id="ARBA00022837"/>
    </source>
</evidence>
<dbReference type="InterPro" id="IPR001314">
    <property type="entry name" value="Peptidase_S1A"/>
</dbReference>
<keyword evidence="15" id="KW-1185">Reference proteome</keyword>
<dbReference type="AlphaFoldDB" id="A0A9P0DG12"/>
<keyword evidence="5 11" id="KW-0720">Serine protease</keyword>
<dbReference type="FunFam" id="2.40.10.10:FF:000078">
    <property type="entry name" value="Serine protease H137"/>
    <property type="match status" value="1"/>
</dbReference>
<evidence type="ECO:0000256" key="9">
    <source>
        <dbReference type="ARBA" id="ARBA00023180"/>
    </source>
</evidence>
<dbReference type="SUPFAM" id="SSF50494">
    <property type="entry name" value="Trypsin-like serine proteases"/>
    <property type="match status" value="1"/>
</dbReference>
<evidence type="ECO:0000256" key="4">
    <source>
        <dbReference type="ARBA" id="ARBA00022801"/>
    </source>
</evidence>
<dbReference type="GO" id="GO:0004252">
    <property type="term" value="F:serine-type endopeptidase activity"/>
    <property type="evidence" value="ECO:0007669"/>
    <property type="project" value="UniProtKB-UniRule"/>
</dbReference>
<evidence type="ECO:0000256" key="8">
    <source>
        <dbReference type="ARBA" id="ARBA00023157"/>
    </source>
</evidence>
<proteinExistence type="inferred from homology"/>
<dbReference type="Proteomes" id="UP001153737">
    <property type="component" value="Chromosome 1"/>
</dbReference>
<keyword evidence="3 12" id="KW-0732">Signal</keyword>
<reference evidence="14" key="1">
    <citation type="submission" date="2022-01" db="EMBL/GenBank/DDBJ databases">
        <authorList>
            <person name="King R."/>
        </authorList>
    </citation>
    <scope>NUCLEOTIDE SEQUENCE</scope>
</reference>
<dbReference type="PROSITE" id="PS00134">
    <property type="entry name" value="TRYPSIN_HIS"/>
    <property type="match status" value="1"/>
</dbReference>
<dbReference type="Pfam" id="PF00089">
    <property type="entry name" value="Trypsin"/>
    <property type="match status" value="1"/>
</dbReference>
<organism evidence="14 15">
    <name type="scientific">Phaedon cochleariae</name>
    <name type="common">Mustard beetle</name>
    <dbReference type="NCBI Taxonomy" id="80249"/>
    <lineage>
        <taxon>Eukaryota</taxon>
        <taxon>Metazoa</taxon>
        <taxon>Ecdysozoa</taxon>
        <taxon>Arthropoda</taxon>
        <taxon>Hexapoda</taxon>
        <taxon>Insecta</taxon>
        <taxon>Pterygota</taxon>
        <taxon>Neoptera</taxon>
        <taxon>Endopterygota</taxon>
        <taxon>Coleoptera</taxon>
        <taxon>Polyphaga</taxon>
        <taxon>Cucujiformia</taxon>
        <taxon>Chrysomeloidea</taxon>
        <taxon>Chrysomelidae</taxon>
        <taxon>Chrysomelinae</taxon>
        <taxon>Chrysomelini</taxon>
        <taxon>Phaedon</taxon>
    </lineage>
</organism>
<keyword evidence="8" id="KW-1015">Disulfide bond</keyword>
<dbReference type="InterPro" id="IPR043504">
    <property type="entry name" value="Peptidase_S1_PA_chymotrypsin"/>
</dbReference>
<dbReference type="Pfam" id="PF12032">
    <property type="entry name" value="CLIP"/>
    <property type="match status" value="1"/>
</dbReference>
<dbReference type="Gene3D" id="3.30.1640.30">
    <property type="match status" value="1"/>
</dbReference>
<feature type="chain" id="PRO_5041015816" description="CLIP domain-containing serine protease" evidence="12">
    <location>
        <begin position="30"/>
        <end position="393"/>
    </location>
</feature>
<dbReference type="InterPro" id="IPR038565">
    <property type="entry name" value="CLIP_sf"/>
</dbReference>
<dbReference type="GO" id="GO:0005576">
    <property type="term" value="C:extracellular region"/>
    <property type="evidence" value="ECO:0007669"/>
    <property type="project" value="UniProtKB-SubCell"/>
</dbReference>
<dbReference type="GO" id="GO:0046872">
    <property type="term" value="F:metal ion binding"/>
    <property type="evidence" value="ECO:0007669"/>
    <property type="project" value="UniProtKB-KW"/>
</dbReference>
<evidence type="ECO:0000256" key="5">
    <source>
        <dbReference type="ARBA" id="ARBA00022825"/>
    </source>
</evidence>
<dbReference type="Gene3D" id="2.40.10.10">
    <property type="entry name" value="Trypsin-like serine proteases"/>
    <property type="match status" value="2"/>
</dbReference>
<evidence type="ECO:0000256" key="3">
    <source>
        <dbReference type="ARBA" id="ARBA00022729"/>
    </source>
</evidence>
<dbReference type="InterPro" id="IPR022700">
    <property type="entry name" value="CLIP"/>
</dbReference>
<dbReference type="SMART" id="SM00020">
    <property type="entry name" value="Tryp_SPc"/>
    <property type="match status" value="1"/>
</dbReference>
<feature type="signal peptide" evidence="12">
    <location>
        <begin position="1"/>
        <end position="29"/>
    </location>
</feature>
<dbReference type="InterPro" id="IPR033116">
    <property type="entry name" value="TRYPSIN_SER"/>
</dbReference>
<keyword evidence="7" id="KW-0865">Zymogen</keyword>
<dbReference type="EMBL" id="OU896707">
    <property type="protein sequence ID" value="CAH1116595.1"/>
    <property type="molecule type" value="Genomic_DNA"/>
</dbReference>
<dbReference type="InterPro" id="IPR001254">
    <property type="entry name" value="Trypsin_dom"/>
</dbReference>
<keyword evidence="4 11" id="KW-0378">Hydrolase</keyword>
<dbReference type="OrthoDB" id="8250810at2759"/>
<keyword evidence="6" id="KW-0106">Calcium</keyword>
<evidence type="ECO:0000259" key="13">
    <source>
        <dbReference type="PROSITE" id="PS50240"/>
    </source>
</evidence>
<feature type="domain" description="Peptidase S1" evidence="13">
    <location>
        <begin position="144"/>
        <end position="392"/>
    </location>
</feature>
<dbReference type="InterPro" id="IPR051487">
    <property type="entry name" value="Ser/Thr_Proteases_Immune/Dev"/>
</dbReference>
<evidence type="ECO:0000256" key="11">
    <source>
        <dbReference type="RuleBase" id="RU363034"/>
    </source>
</evidence>
<dbReference type="GO" id="GO:0051604">
    <property type="term" value="P:protein maturation"/>
    <property type="evidence" value="ECO:0007669"/>
    <property type="project" value="UniProtKB-ARBA"/>
</dbReference>
<dbReference type="PRINTS" id="PR00722">
    <property type="entry name" value="CHYMOTRYPSIN"/>
</dbReference>
<accession>A0A9P0DG12</accession>
<evidence type="ECO:0000256" key="7">
    <source>
        <dbReference type="ARBA" id="ARBA00023145"/>
    </source>
</evidence>
<evidence type="ECO:0000313" key="14">
    <source>
        <dbReference type="EMBL" id="CAH1116595.1"/>
    </source>
</evidence>
<evidence type="ECO:0000313" key="15">
    <source>
        <dbReference type="Proteomes" id="UP001153737"/>
    </source>
</evidence>
<comment type="similarity">
    <text evidence="10 12">Belongs to the peptidase S1 family. CLIP subfamily.</text>
</comment>
<dbReference type="PANTHER" id="PTHR24256">
    <property type="entry name" value="TRYPTASE-RELATED"/>
    <property type="match status" value="1"/>
</dbReference>
<protein>
    <recommendedName>
        <fullName evidence="12">CLIP domain-containing serine protease</fullName>
        <ecNumber evidence="11">3.4.21.-</ecNumber>
    </recommendedName>
</protein>
<evidence type="ECO:0000256" key="1">
    <source>
        <dbReference type="ARBA" id="ARBA00022670"/>
    </source>
</evidence>
<gene>
    <name evidence="14" type="ORF">PHAECO_LOCUS639</name>
</gene>
<comment type="subcellular location">
    <subcellularLocation>
        <location evidence="12">Secreted</location>
    </subcellularLocation>
</comment>
<dbReference type="InterPro" id="IPR018114">
    <property type="entry name" value="TRYPSIN_HIS"/>
</dbReference>
<keyword evidence="2" id="KW-0479">Metal-binding</keyword>
<name>A0A9P0DG12_PHACE</name>
<dbReference type="PROSITE" id="PS00135">
    <property type="entry name" value="TRYPSIN_SER"/>
    <property type="match status" value="1"/>
</dbReference>
<evidence type="ECO:0000256" key="2">
    <source>
        <dbReference type="ARBA" id="ARBA00022723"/>
    </source>
</evidence>
<comment type="domain">
    <text evidence="12">The clip domain consists of 35-55 residues which are 'knitted' together usually by 3 conserved disulfide bonds forming a clip-like compact structure.</text>
</comment>
<keyword evidence="9" id="KW-0325">Glycoprotein</keyword>
<reference evidence="14" key="2">
    <citation type="submission" date="2022-10" db="EMBL/GenBank/DDBJ databases">
        <authorList>
            <consortium name="ENA_rothamsted_submissions"/>
            <consortium name="culmorum"/>
            <person name="King R."/>
        </authorList>
    </citation>
    <scope>NUCLEOTIDE SEQUENCE</scope>
</reference>
<dbReference type="FunFam" id="2.40.10.10:FF:000028">
    <property type="entry name" value="Serine protease easter"/>
    <property type="match status" value="1"/>
</dbReference>
<dbReference type="InterPro" id="IPR009003">
    <property type="entry name" value="Peptidase_S1_PA"/>
</dbReference>
<evidence type="ECO:0000256" key="12">
    <source>
        <dbReference type="RuleBase" id="RU366078"/>
    </source>
</evidence>
<keyword evidence="1 11" id="KW-0645">Protease</keyword>
<keyword evidence="12" id="KW-0964">Secreted</keyword>
<dbReference type="CDD" id="cd00190">
    <property type="entry name" value="Tryp_SPc"/>
    <property type="match status" value="1"/>
</dbReference>
<dbReference type="EC" id="3.4.21.-" evidence="11"/>
<sequence length="393" mass="44774">MMFNFSLSYDRVEMLFWLTILFYTNWTSAGGAESEVRARKCLTRDNLPGQCMKIQQCQQIWVYYESYYKWNKPIPLRMKKRLNSLSCIHMSVGETIVCCATKYLNFEHNMKFAISNENPPDVSMHDNLHLLPYECGKAPSDFKIRNGGKTGLGEFPWMAILFIGKVFPKICGGTIINERYILTAAHCLTKAKRKSIYVRVGEYDLAKEKDCVPTRCASPVQNLSVENIIIHPNYRRRHHDDIALLRVSKMNFKVENVKPICLPINPKSNEQEVKKLTVTGWGLPFTNALTANMILQRAELSIVDQKQCQKTYNDSPRITQKHICTGGSKSMMATCPGDSGGPLQTQVYVNGDVRYVQRGIVSFGPAVCGKERVPSVNTRVDFYLDWILDSIRA</sequence>
<dbReference type="GO" id="GO:0006508">
    <property type="term" value="P:proteolysis"/>
    <property type="evidence" value="ECO:0007669"/>
    <property type="project" value="UniProtKB-KW"/>
</dbReference>
<evidence type="ECO:0000256" key="10">
    <source>
        <dbReference type="ARBA" id="ARBA00024195"/>
    </source>
</evidence>
<dbReference type="PROSITE" id="PS50240">
    <property type="entry name" value="TRYPSIN_DOM"/>
    <property type="match status" value="1"/>
</dbReference>